<dbReference type="EMBL" id="UOYO01000040">
    <property type="protein sequence ID" value="VAY87956.1"/>
    <property type="molecule type" value="Genomic_DNA"/>
</dbReference>
<name>A0A3B1E9F7_9ZZZZ</name>
<reference evidence="1" key="1">
    <citation type="submission" date="2018-10" db="EMBL/GenBank/DDBJ databases">
        <authorList>
            <person name="Aoki K."/>
        </authorList>
    </citation>
    <scope>NUCLEOTIDE SEQUENCE</scope>
</reference>
<dbReference type="GO" id="GO:0061503">
    <property type="term" value="F:tRNA threonylcarbamoyladenosine dehydratase"/>
    <property type="evidence" value="ECO:0007669"/>
    <property type="project" value="TreeGrafter"/>
</dbReference>
<dbReference type="InterPro" id="IPR035985">
    <property type="entry name" value="Ubiquitin-activating_enz"/>
</dbReference>
<dbReference type="Gene3D" id="3.40.50.720">
    <property type="entry name" value="NAD(P)-binding Rossmann-like Domain"/>
    <property type="match status" value="1"/>
</dbReference>
<dbReference type="SUPFAM" id="SSF69572">
    <property type="entry name" value="Activating enzymes of the ubiquitin-like proteins"/>
    <property type="match status" value="1"/>
</dbReference>
<proteinExistence type="predicted"/>
<dbReference type="PANTHER" id="PTHR43267">
    <property type="entry name" value="TRNA THREONYLCARBAMOYLADENOSINE DEHYDRATASE"/>
    <property type="match status" value="1"/>
</dbReference>
<dbReference type="GO" id="GO:0061504">
    <property type="term" value="P:cyclic threonylcarbamoyladenosine biosynthetic process"/>
    <property type="evidence" value="ECO:0007669"/>
    <property type="project" value="TreeGrafter"/>
</dbReference>
<organism evidence="1">
    <name type="scientific">hydrothermal vent metagenome</name>
    <dbReference type="NCBI Taxonomy" id="652676"/>
    <lineage>
        <taxon>unclassified sequences</taxon>
        <taxon>metagenomes</taxon>
        <taxon>ecological metagenomes</taxon>
    </lineage>
</organism>
<accession>A0A3B1E9F7</accession>
<evidence type="ECO:0000313" key="1">
    <source>
        <dbReference type="EMBL" id="VAY87956.1"/>
    </source>
</evidence>
<gene>
    <name evidence="1" type="ORF">MNB_ARC-1_1228</name>
</gene>
<dbReference type="GO" id="GO:0008641">
    <property type="term" value="F:ubiquitin-like modifier activating enzyme activity"/>
    <property type="evidence" value="ECO:0007669"/>
    <property type="project" value="InterPro"/>
</dbReference>
<protein>
    <submittedName>
        <fullName evidence="1">MoeB/thiF family protein</fullName>
    </submittedName>
</protein>
<dbReference type="InterPro" id="IPR045886">
    <property type="entry name" value="ThiF/MoeB/HesA"/>
</dbReference>
<dbReference type="PANTHER" id="PTHR43267:SF1">
    <property type="entry name" value="TRNA THREONYLCARBAMOYLADENOSINE DEHYDRATASE"/>
    <property type="match status" value="1"/>
</dbReference>
<sequence length="173" mass="19919">MRFSRNKILFGKDFKKLQKANIIILGVGGVGKNKVAHLQSIYPKVNIIDQKINSTWINDFNMDKYDLILDAIDDIDSKVQLIQKYYKKLISTTGSAKRIDPTKIEYIDIYKTYNDPFIKKIKHKLIKEGFTKKFKVIFSKEEVQCQDMGSFIGVTATFGLTMCAIAIKKIRLL</sequence>
<dbReference type="AlphaFoldDB" id="A0A3B1E9F7"/>